<protein>
    <submittedName>
        <fullName evidence="2">GD17863</fullName>
    </submittedName>
</protein>
<evidence type="ECO:0000313" key="3">
    <source>
        <dbReference type="Proteomes" id="UP000000304"/>
    </source>
</evidence>
<dbReference type="Proteomes" id="UP000000304">
    <property type="component" value="Unassembled WGS sequence"/>
</dbReference>
<name>B4NTU3_DROSI</name>
<dbReference type="EMBL" id="CH983335">
    <property type="protein sequence ID" value="EDX16362.1"/>
    <property type="molecule type" value="Genomic_DNA"/>
</dbReference>
<evidence type="ECO:0000313" key="2">
    <source>
        <dbReference type="EMBL" id="EDX16362.1"/>
    </source>
</evidence>
<organism evidence="2 3">
    <name type="scientific">Drosophila simulans</name>
    <name type="common">Fruit fly</name>
    <dbReference type="NCBI Taxonomy" id="7240"/>
    <lineage>
        <taxon>Eukaryota</taxon>
        <taxon>Metazoa</taxon>
        <taxon>Ecdysozoa</taxon>
        <taxon>Arthropoda</taxon>
        <taxon>Hexapoda</taxon>
        <taxon>Insecta</taxon>
        <taxon>Pterygota</taxon>
        <taxon>Neoptera</taxon>
        <taxon>Endopterygota</taxon>
        <taxon>Diptera</taxon>
        <taxon>Brachycera</taxon>
        <taxon>Muscomorpha</taxon>
        <taxon>Ephydroidea</taxon>
        <taxon>Drosophilidae</taxon>
        <taxon>Drosophila</taxon>
        <taxon>Sophophora</taxon>
    </lineage>
</organism>
<sequence length="137" mass="14491">MGSFAIPHPHSCRVAVSLSLSLAQSLPPTFLRPLAGFGAASKREYPSLATACSPSCVCALCVCVVCVGEFGANLQFPDKISHSVVALCPLPLRSSLSGPQEPLRLPRKASCRIAPAAQSMPRWPHSQGVRTRTTRAP</sequence>
<dbReference type="AlphaFoldDB" id="B4NTU3"/>
<proteinExistence type="predicted"/>
<reference evidence="2 3" key="1">
    <citation type="journal article" date="2007" name="Nature">
        <title>Evolution of genes and genomes on the Drosophila phylogeny.</title>
        <authorList>
            <consortium name="Drosophila 12 Genomes Consortium"/>
            <person name="Clark A.G."/>
            <person name="Eisen M.B."/>
            <person name="Smith D.R."/>
            <person name="Bergman C.M."/>
            <person name="Oliver B."/>
            <person name="Markow T.A."/>
            <person name="Kaufman T.C."/>
            <person name="Kellis M."/>
            <person name="Gelbart W."/>
            <person name="Iyer V.N."/>
            <person name="Pollard D.A."/>
            <person name="Sackton T.B."/>
            <person name="Larracuente A.M."/>
            <person name="Singh N.D."/>
            <person name="Abad J.P."/>
            <person name="Abt D.N."/>
            <person name="Adryan B."/>
            <person name="Aguade M."/>
            <person name="Akashi H."/>
            <person name="Anderson W.W."/>
            <person name="Aquadro C.F."/>
            <person name="Ardell D.H."/>
            <person name="Arguello R."/>
            <person name="Artieri C.G."/>
            <person name="Barbash D.A."/>
            <person name="Barker D."/>
            <person name="Barsanti P."/>
            <person name="Batterham P."/>
            <person name="Batzoglou S."/>
            <person name="Begun D."/>
            <person name="Bhutkar A."/>
            <person name="Blanco E."/>
            <person name="Bosak S.A."/>
            <person name="Bradley R.K."/>
            <person name="Brand A.D."/>
            <person name="Brent M.R."/>
            <person name="Brooks A.N."/>
            <person name="Brown R.H."/>
            <person name="Butlin R.K."/>
            <person name="Caggese C."/>
            <person name="Calvi B.R."/>
            <person name="Bernardo de Carvalho A."/>
            <person name="Caspi A."/>
            <person name="Castrezana S."/>
            <person name="Celniker S.E."/>
            <person name="Chang J.L."/>
            <person name="Chapple C."/>
            <person name="Chatterji S."/>
            <person name="Chinwalla A."/>
            <person name="Civetta A."/>
            <person name="Clifton S.W."/>
            <person name="Comeron J.M."/>
            <person name="Costello J.C."/>
            <person name="Coyne J.A."/>
            <person name="Daub J."/>
            <person name="David R.G."/>
            <person name="Delcher A.L."/>
            <person name="Delehaunty K."/>
            <person name="Do C.B."/>
            <person name="Ebling H."/>
            <person name="Edwards K."/>
            <person name="Eickbush T."/>
            <person name="Evans J.D."/>
            <person name="Filipski A."/>
            <person name="Findeiss S."/>
            <person name="Freyhult E."/>
            <person name="Fulton L."/>
            <person name="Fulton R."/>
            <person name="Garcia A.C."/>
            <person name="Gardiner A."/>
            <person name="Garfield D.A."/>
            <person name="Garvin B.E."/>
            <person name="Gibson G."/>
            <person name="Gilbert D."/>
            <person name="Gnerre S."/>
            <person name="Godfrey J."/>
            <person name="Good R."/>
            <person name="Gotea V."/>
            <person name="Gravely B."/>
            <person name="Greenberg A.J."/>
            <person name="Griffiths-Jones S."/>
            <person name="Gross S."/>
            <person name="Guigo R."/>
            <person name="Gustafson E.A."/>
            <person name="Haerty W."/>
            <person name="Hahn M.W."/>
            <person name="Halligan D.L."/>
            <person name="Halpern A.L."/>
            <person name="Halter G.M."/>
            <person name="Han M.V."/>
            <person name="Heger A."/>
            <person name="Hillier L."/>
            <person name="Hinrichs A.S."/>
            <person name="Holmes I."/>
            <person name="Hoskins R.A."/>
            <person name="Hubisz M.J."/>
            <person name="Hultmark D."/>
            <person name="Huntley M.A."/>
            <person name="Jaffe D.B."/>
            <person name="Jagadeeshan S."/>
            <person name="Jeck W.R."/>
            <person name="Johnson J."/>
            <person name="Jones C.D."/>
            <person name="Jordan W.C."/>
            <person name="Karpen G.H."/>
            <person name="Kataoka E."/>
            <person name="Keightley P.D."/>
            <person name="Kheradpour P."/>
            <person name="Kirkness E.F."/>
            <person name="Koerich L.B."/>
            <person name="Kristiansen K."/>
            <person name="Kudrna D."/>
            <person name="Kulathinal R.J."/>
            <person name="Kumar S."/>
            <person name="Kwok R."/>
            <person name="Lander E."/>
            <person name="Langley C.H."/>
            <person name="Lapoint R."/>
            <person name="Lazzaro B.P."/>
            <person name="Lee S.J."/>
            <person name="Levesque L."/>
            <person name="Li R."/>
            <person name="Lin C.F."/>
            <person name="Lin M.F."/>
            <person name="Lindblad-Toh K."/>
            <person name="Llopart A."/>
            <person name="Long M."/>
            <person name="Low L."/>
            <person name="Lozovsky E."/>
            <person name="Lu J."/>
            <person name="Luo M."/>
            <person name="Machado C.A."/>
            <person name="Makalowski W."/>
            <person name="Marzo M."/>
            <person name="Matsuda M."/>
            <person name="Matzkin L."/>
            <person name="McAllister B."/>
            <person name="McBride C.S."/>
            <person name="McKernan B."/>
            <person name="McKernan K."/>
            <person name="Mendez-Lago M."/>
            <person name="Minx P."/>
            <person name="Mollenhauer M.U."/>
            <person name="Montooth K."/>
            <person name="Mount S.M."/>
            <person name="Mu X."/>
            <person name="Myers E."/>
            <person name="Negre B."/>
            <person name="Newfeld S."/>
            <person name="Nielsen R."/>
            <person name="Noor M.A."/>
            <person name="O'Grady P."/>
            <person name="Pachter L."/>
            <person name="Papaceit M."/>
            <person name="Parisi M.J."/>
            <person name="Parisi M."/>
            <person name="Parts L."/>
            <person name="Pedersen J.S."/>
            <person name="Pesole G."/>
            <person name="Phillippy A.M."/>
            <person name="Ponting C.P."/>
            <person name="Pop M."/>
            <person name="Porcelli D."/>
            <person name="Powell J.R."/>
            <person name="Prohaska S."/>
            <person name="Pruitt K."/>
            <person name="Puig M."/>
            <person name="Quesneville H."/>
            <person name="Ram K.R."/>
            <person name="Rand D."/>
            <person name="Rasmussen M.D."/>
            <person name="Reed L.K."/>
            <person name="Reenan R."/>
            <person name="Reily A."/>
            <person name="Remington K.A."/>
            <person name="Rieger T.T."/>
            <person name="Ritchie M.G."/>
            <person name="Robin C."/>
            <person name="Rogers Y.H."/>
            <person name="Rohde C."/>
            <person name="Rozas J."/>
            <person name="Rubenfield M.J."/>
            <person name="Ruiz A."/>
            <person name="Russo S."/>
            <person name="Salzberg S.L."/>
            <person name="Sanchez-Gracia A."/>
            <person name="Saranga D.J."/>
            <person name="Sato H."/>
            <person name="Schaeffer S.W."/>
            <person name="Schatz M.C."/>
            <person name="Schlenke T."/>
            <person name="Schwartz R."/>
            <person name="Segarra C."/>
            <person name="Singh R.S."/>
            <person name="Sirot L."/>
            <person name="Sirota M."/>
            <person name="Sisneros N.B."/>
            <person name="Smith C.D."/>
            <person name="Smith T.F."/>
            <person name="Spieth J."/>
            <person name="Stage D.E."/>
            <person name="Stark A."/>
            <person name="Stephan W."/>
            <person name="Strausberg R.L."/>
            <person name="Strempel S."/>
            <person name="Sturgill D."/>
            <person name="Sutton G."/>
            <person name="Sutton G.G."/>
            <person name="Tao W."/>
            <person name="Teichmann S."/>
            <person name="Tobari Y.N."/>
            <person name="Tomimura Y."/>
            <person name="Tsolas J.M."/>
            <person name="Valente V.L."/>
            <person name="Venter E."/>
            <person name="Venter J.C."/>
            <person name="Vicario S."/>
            <person name="Vieira F.G."/>
            <person name="Vilella A.J."/>
            <person name="Villasante A."/>
            <person name="Walenz B."/>
            <person name="Wang J."/>
            <person name="Wasserman M."/>
            <person name="Watts T."/>
            <person name="Wilson D."/>
            <person name="Wilson R.K."/>
            <person name="Wing R.A."/>
            <person name="Wolfner M.F."/>
            <person name="Wong A."/>
            <person name="Wong G.K."/>
            <person name="Wu C.I."/>
            <person name="Wu G."/>
            <person name="Yamamoto D."/>
            <person name="Yang H.P."/>
            <person name="Yang S.P."/>
            <person name="Yorke J.A."/>
            <person name="Yoshida K."/>
            <person name="Zdobnov E."/>
            <person name="Zhang P."/>
            <person name="Zhang Y."/>
            <person name="Zimin A.V."/>
            <person name="Baldwin J."/>
            <person name="Abdouelleil A."/>
            <person name="Abdulkadir J."/>
            <person name="Abebe A."/>
            <person name="Abera B."/>
            <person name="Abreu J."/>
            <person name="Acer S.C."/>
            <person name="Aftuck L."/>
            <person name="Alexander A."/>
            <person name="An P."/>
            <person name="Anderson E."/>
            <person name="Anderson S."/>
            <person name="Arachi H."/>
            <person name="Azer M."/>
            <person name="Bachantsang P."/>
            <person name="Barry A."/>
            <person name="Bayul T."/>
            <person name="Berlin A."/>
            <person name="Bessette D."/>
            <person name="Bloom T."/>
            <person name="Blye J."/>
            <person name="Boguslavskiy L."/>
            <person name="Bonnet C."/>
            <person name="Boukhgalter B."/>
            <person name="Bourzgui I."/>
            <person name="Brown A."/>
            <person name="Cahill P."/>
            <person name="Channer S."/>
            <person name="Cheshatsang Y."/>
            <person name="Chuda L."/>
            <person name="Citroen M."/>
            <person name="Collymore A."/>
            <person name="Cooke P."/>
            <person name="Costello M."/>
            <person name="D'Aco K."/>
            <person name="Daza R."/>
            <person name="De Haan G."/>
            <person name="DeGray S."/>
            <person name="DeMaso C."/>
            <person name="Dhargay N."/>
            <person name="Dooley K."/>
            <person name="Dooley E."/>
            <person name="Doricent M."/>
            <person name="Dorje P."/>
            <person name="Dorjee K."/>
            <person name="Dupes A."/>
            <person name="Elong R."/>
            <person name="Falk J."/>
            <person name="Farina A."/>
            <person name="Faro S."/>
            <person name="Ferguson D."/>
            <person name="Fisher S."/>
            <person name="Foley C.D."/>
            <person name="Franke A."/>
            <person name="Friedrich D."/>
            <person name="Gadbois L."/>
            <person name="Gearin G."/>
            <person name="Gearin C.R."/>
            <person name="Giannoukos G."/>
            <person name="Goode T."/>
            <person name="Graham J."/>
            <person name="Grandbois E."/>
            <person name="Grewal S."/>
            <person name="Gyaltsen K."/>
            <person name="Hafez N."/>
            <person name="Hagos B."/>
            <person name="Hall J."/>
            <person name="Henson C."/>
            <person name="Hollinger A."/>
            <person name="Honan T."/>
            <person name="Huard M.D."/>
            <person name="Hughes L."/>
            <person name="Hurhula B."/>
            <person name="Husby M.E."/>
            <person name="Kamat A."/>
            <person name="Kanga B."/>
            <person name="Kashin S."/>
            <person name="Khazanovich D."/>
            <person name="Kisner P."/>
            <person name="Lance K."/>
            <person name="Lara M."/>
            <person name="Lee W."/>
            <person name="Lennon N."/>
            <person name="Letendre F."/>
            <person name="LeVine R."/>
            <person name="Lipovsky A."/>
            <person name="Liu X."/>
            <person name="Liu J."/>
            <person name="Liu S."/>
            <person name="Lokyitsang T."/>
            <person name="Lokyitsang Y."/>
            <person name="Lubonja R."/>
            <person name="Lui A."/>
            <person name="MacDonald P."/>
            <person name="Magnisalis V."/>
            <person name="Maru K."/>
            <person name="Matthews C."/>
            <person name="McCusker W."/>
            <person name="McDonough S."/>
            <person name="Mehta T."/>
            <person name="Meldrim J."/>
            <person name="Meneus L."/>
            <person name="Mihai O."/>
            <person name="Mihalev A."/>
            <person name="Mihova T."/>
            <person name="Mittelman R."/>
            <person name="Mlenga V."/>
            <person name="Montmayeur A."/>
            <person name="Mulrain L."/>
            <person name="Navidi A."/>
            <person name="Naylor J."/>
            <person name="Negash T."/>
            <person name="Nguyen T."/>
            <person name="Nguyen N."/>
            <person name="Nicol R."/>
            <person name="Norbu C."/>
            <person name="Norbu N."/>
            <person name="Novod N."/>
            <person name="O'Neill B."/>
            <person name="Osman S."/>
            <person name="Markiewicz E."/>
            <person name="Oyono O.L."/>
            <person name="Patti C."/>
            <person name="Phunkhang P."/>
            <person name="Pierre F."/>
            <person name="Priest M."/>
            <person name="Raghuraman S."/>
            <person name="Rege F."/>
            <person name="Reyes R."/>
            <person name="Rise C."/>
            <person name="Rogov P."/>
            <person name="Ross K."/>
            <person name="Ryan E."/>
            <person name="Settipalli S."/>
            <person name="Shea T."/>
            <person name="Sherpa N."/>
            <person name="Shi L."/>
            <person name="Shih D."/>
            <person name="Sparrow T."/>
            <person name="Spaulding J."/>
            <person name="Stalker J."/>
            <person name="Stange-Thomann N."/>
            <person name="Stavropoulos S."/>
            <person name="Stone C."/>
            <person name="Strader C."/>
            <person name="Tesfaye S."/>
            <person name="Thomson T."/>
            <person name="Thoulutsang Y."/>
            <person name="Thoulutsang D."/>
            <person name="Topham K."/>
            <person name="Topping I."/>
            <person name="Tsamla T."/>
            <person name="Vassiliev H."/>
            <person name="Vo A."/>
            <person name="Wangchuk T."/>
            <person name="Wangdi T."/>
            <person name="Weiand M."/>
            <person name="Wilkinson J."/>
            <person name="Wilson A."/>
            <person name="Yadav S."/>
            <person name="Young G."/>
            <person name="Yu Q."/>
            <person name="Zembek L."/>
            <person name="Zhong D."/>
            <person name="Zimmer A."/>
            <person name="Zwirko Z."/>
            <person name="Jaffe D.B."/>
            <person name="Alvarez P."/>
            <person name="Brockman W."/>
            <person name="Butler J."/>
            <person name="Chin C."/>
            <person name="Gnerre S."/>
            <person name="Grabherr M."/>
            <person name="Kleber M."/>
            <person name="Mauceli E."/>
            <person name="MacCallum I."/>
        </authorList>
    </citation>
    <scope>NUCLEOTIDE SEQUENCE [LARGE SCALE GENOMIC DNA]</scope>
    <source>
        <strain evidence="3">white501</strain>
    </source>
</reference>
<keyword evidence="3" id="KW-1185">Reference proteome</keyword>
<dbReference type="HOGENOM" id="CLU_1867259_0_0_1"/>
<gene>
    <name evidence="2" type="primary">Dsim\GD17863</name>
    <name evidence="2" type="ORF">Dsim_GD17863</name>
</gene>
<accession>B4NTU3</accession>
<feature type="region of interest" description="Disordered" evidence="1">
    <location>
        <begin position="118"/>
        <end position="137"/>
    </location>
</feature>
<feature type="compositionally biased region" description="Polar residues" evidence="1">
    <location>
        <begin position="128"/>
        <end position="137"/>
    </location>
</feature>
<evidence type="ECO:0000256" key="1">
    <source>
        <dbReference type="SAM" id="MobiDB-lite"/>
    </source>
</evidence>